<reference evidence="9" key="1">
    <citation type="submission" date="2020-10" db="EMBL/GenBank/DDBJ databases">
        <authorList>
            <person name="Han B."/>
            <person name="Lu T."/>
            <person name="Zhao Q."/>
            <person name="Huang X."/>
            <person name="Zhao Y."/>
        </authorList>
    </citation>
    <scope>NUCLEOTIDE SEQUENCE</scope>
</reference>
<dbReference type="Pfam" id="PF16913">
    <property type="entry name" value="PUNUT"/>
    <property type="match status" value="1"/>
</dbReference>
<dbReference type="InterPro" id="IPR030182">
    <property type="entry name" value="PUP_plant"/>
</dbReference>
<keyword evidence="5 8" id="KW-1133">Transmembrane helix</keyword>
<evidence type="ECO:0000256" key="5">
    <source>
        <dbReference type="ARBA" id="ARBA00022989"/>
    </source>
</evidence>
<feature type="transmembrane region" description="Helical" evidence="8">
    <location>
        <begin position="31"/>
        <end position="51"/>
    </location>
</feature>
<dbReference type="GO" id="GO:0005345">
    <property type="term" value="F:purine nucleobase transmembrane transporter activity"/>
    <property type="evidence" value="ECO:0007669"/>
    <property type="project" value="UniProtKB-ARBA"/>
</dbReference>
<feature type="transmembrane region" description="Helical" evidence="8">
    <location>
        <begin position="58"/>
        <end position="78"/>
    </location>
</feature>
<evidence type="ECO:0000256" key="7">
    <source>
        <dbReference type="SAM" id="MobiDB-lite"/>
    </source>
</evidence>
<keyword evidence="4 8" id="KW-0812">Transmembrane</keyword>
<evidence type="ECO:0000256" key="6">
    <source>
        <dbReference type="ARBA" id="ARBA00023136"/>
    </source>
</evidence>
<feature type="transmembrane region" description="Helical" evidence="8">
    <location>
        <begin position="98"/>
        <end position="122"/>
    </location>
</feature>
<comment type="caution">
    <text evidence="9">The sequence shown here is derived from an EMBL/GenBank/DDBJ whole genome shotgun (WGS) entry which is preliminary data.</text>
</comment>
<evidence type="ECO:0000313" key="10">
    <source>
        <dbReference type="Proteomes" id="UP000604825"/>
    </source>
</evidence>
<dbReference type="GO" id="GO:0015211">
    <property type="term" value="F:purine nucleoside transmembrane transporter activity"/>
    <property type="evidence" value="ECO:0007669"/>
    <property type="project" value="InterPro"/>
</dbReference>
<evidence type="ECO:0000256" key="3">
    <source>
        <dbReference type="ARBA" id="ARBA00022448"/>
    </source>
</evidence>
<evidence type="ECO:0000256" key="1">
    <source>
        <dbReference type="ARBA" id="ARBA00004370"/>
    </source>
</evidence>
<evidence type="ECO:0000256" key="8">
    <source>
        <dbReference type="SAM" id="Phobius"/>
    </source>
</evidence>
<keyword evidence="3" id="KW-0813">Transport</keyword>
<gene>
    <name evidence="9" type="ORF">NCGR_LOCUS50971</name>
</gene>
<accession>A0A811RBR8</accession>
<dbReference type="EMBL" id="CAJGYO010000014">
    <property type="protein sequence ID" value="CAD6267666.1"/>
    <property type="molecule type" value="Genomic_DNA"/>
</dbReference>
<comment type="subcellular location">
    <subcellularLocation>
        <location evidence="1">Membrane</location>
    </subcellularLocation>
</comment>
<dbReference type="Proteomes" id="UP000604825">
    <property type="component" value="Unassembled WGS sequence"/>
</dbReference>
<dbReference type="AlphaFoldDB" id="A0A811RBR8"/>
<dbReference type="PANTHER" id="PTHR31376:SF105">
    <property type="entry name" value="PURINE PERMEASE-RELATED"/>
    <property type="match status" value="1"/>
</dbReference>
<proteinExistence type="inferred from homology"/>
<evidence type="ECO:0000313" key="9">
    <source>
        <dbReference type="EMBL" id="CAD6267666.1"/>
    </source>
</evidence>
<sequence length="229" mass="24053">MATGSAVPAPAPPACSPAAVFFSFLVVRQRLTVASVNAIALLTVGAVVLGLHVLSDRPLVYCLGFTLTLGAAALYGLVLPLVELAYKRAVGGGRSVSYALVVEMQLVMGFFATAFCTVGMPARPHALRLRLRSHTLRPARPPVCARPRCAHSPVLRSHAPFSSSATARPQRRGPWRTGSSRERMQRAGATAVRAAGYSRPSRGEPRRGRPIGVPSAGTGCGHAAARVRG</sequence>
<feature type="region of interest" description="Disordered" evidence="7">
    <location>
        <begin position="160"/>
        <end position="229"/>
    </location>
</feature>
<evidence type="ECO:0000256" key="2">
    <source>
        <dbReference type="ARBA" id="ARBA00006213"/>
    </source>
</evidence>
<protein>
    <submittedName>
        <fullName evidence="9">Uncharacterized protein</fullName>
    </submittedName>
</protein>
<organism evidence="9 10">
    <name type="scientific">Miscanthus lutarioriparius</name>
    <dbReference type="NCBI Taxonomy" id="422564"/>
    <lineage>
        <taxon>Eukaryota</taxon>
        <taxon>Viridiplantae</taxon>
        <taxon>Streptophyta</taxon>
        <taxon>Embryophyta</taxon>
        <taxon>Tracheophyta</taxon>
        <taxon>Spermatophyta</taxon>
        <taxon>Magnoliopsida</taxon>
        <taxon>Liliopsida</taxon>
        <taxon>Poales</taxon>
        <taxon>Poaceae</taxon>
        <taxon>PACMAD clade</taxon>
        <taxon>Panicoideae</taxon>
        <taxon>Andropogonodae</taxon>
        <taxon>Andropogoneae</taxon>
        <taxon>Saccharinae</taxon>
        <taxon>Miscanthus</taxon>
    </lineage>
</organism>
<comment type="similarity">
    <text evidence="2">Belongs to the purine permeases (TC 2.A.7.14) family.</text>
</comment>
<evidence type="ECO:0000256" key="4">
    <source>
        <dbReference type="ARBA" id="ARBA00022692"/>
    </source>
</evidence>
<keyword evidence="6 8" id="KW-0472">Membrane</keyword>
<dbReference type="PANTHER" id="PTHR31376">
    <property type="entry name" value="OS09G0467300 PROTEIN-RELATED"/>
    <property type="match status" value="1"/>
</dbReference>
<name>A0A811RBR8_9POAL</name>
<dbReference type="GO" id="GO:0016020">
    <property type="term" value="C:membrane"/>
    <property type="evidence" value="ECO:0007669"/>
    <property type="project" value="UniProtKB-SubCell"/>
</dbReference>
<keyword evidence="10" id="KW-1185">Reference proteome</keyword>